<dbReference type="GO" id="GO:0020037">
    <property type="term" value="F:heme binding"/>
    <property type="evidence" value="ECO:0007669"/>
    <property type="project" value="InterPro"/>
</dbReference>
<keyword evidence="4" id="KW-0732">Signal</keyword>
<dbReference type="InterPro" id="IPR011444">
    <property type="entry name" value="DUF1549"/>
</dbReference>
<dbReference type="EMBL" id="CP036525">
    <property type="protein sequence ID" value="QDT06522.1"/>
    <property type="molecule type" value="Genomic_DNA"/>
</dbReference>
<keyword evidence="2 3" id="KW-0408">Iron</keyword>
<name>A0A517NHB9_9BACT</name>
<sequence length="886" mass="98022" precursor="true">MGGFACVVAFSLIGMLLSSAVATADDGMDFFEAKVRPLLIEHCYECHSAESGESAGDFVIDTAVGIAAGGSHGTALVAGDAGKSLIYQAVLFDGDLQMPPSGKLDQQSIDLLKHWIEIGAPDPRSGPAKPASVSPMDRDPLSHWTFVPPVKPSVQSLVQPSAADRGSDSDRDVIDVWARRAAVSQAIPINPVAEDTALLRRLYFDLTGLPPTPSQIQAYVDSQRPDRYARLVDSLLANPMFAERFGRHWLDVARYADTVGYALGGKERRIQGSERYRDWVIRAFSNDMPYNRMIEHQLAGDRTDPKNIDGNLDAMGFLTLGRRFLSGLDTTDDRIDAITRGLLGLTVACARCHDHKFDPIPTTDYYSLFGILESSQQPEDGASPLMMVDREKVGDRPVLLRGQPGNRGPNAPRQFLTALRKADEPRFSDGSGRWELSQRITATDNPLTARVMVNRLWTHLIGKSLVDSPSDFGFRTDPPAVPEILDDMAIEFADDWSIKKAVRRIVLTRVYRQSTKADVGAIAADSDNRYLARANRKRRDFESLRDSLLSVAGAMDRTIGGPPVEITLPTLTPRRTVYAMIDRQNLPSIFRTFDFASPDTHSPGRYFTTVPQQALFLLNSPQMFALAHEAADSVRRDLDRIEVGSDDTARLAEAMFRRVLSRPPTADESEAAAAFLMLPVADLPPRYDPRSLWTYGVAKLGDRQSVNSLTPFGYFKDNRWQSSEAFPATDENGHAYFSRESGHTPRKTDMAVVRRLTVPFDAEVTVRGQIRHKNPGDGVYLGLWIGDDRAFYANQKDGQREVGPIVRRVQAGQTVDFVVSPGESDNSDTFTLKMTIQLHGDDGQHLETQTDRDFSGPLVEEGTDPLDRLAQLAQVLMMSNEFAFVD</sequence>
<gene>
    <name evidence="6" type="ORF">K227x_49320</name>
</gene>
<dbReference type="GO" id="GO:0046872">
    <property type="term" value="F:metal ion binding"/>
    <property type="evidence" value="ECO:0007669"/>
    <property type="project" value="UniProtKB-KW"/>
</dbReference>
<feature type="signal peptide" evidence="4">
    <location>
        <begin position="1"/>
        <end position="24"/>
    </location>
</feature>
<keyword evidence="3" id="KW-0349">Heme</keyword>
<evidence type="ECO:0000256" key="2">
    <source>
        <dbReference type="ARBA" id="ARBA00023004"/>
    </source>
</evidence>
<protein>
    <submittedName>
        <fullName evidence="6">Planctomycete cytochrome C</fullName>
    </submittedName>
</protein>
<reference evidence="6 7" key="1">
    <citation type="submission" date="2019-02" db="EMBL/GenBank/DDBJ databases">
        <title>Deep-cultivation of Planctomycetes and their phenomic and genomic characterization uncovers novel biology.</title>
        <authorList>
            <person name="Wiegand S."/>
            <person name="Jogler M."/>
            <person name="Boedeker C."/>
            <person name="Pinto D."/>
            <person name="Vollmers J."/>
            <person name="Rivas-Marin E."/>
            <person name="Kohn T."/>
            <person name="Peeters S.H."/>
            <person name="Heuer A."/>
            <person name="Rast P."/>
            <person name="Oberbeckmann S."/>
            <person name="Bunk B."/>
            <person name="Jeske O."/>
            <person name="Meyerdierks A."/>
            <person name="Storesund J.E."/>
            <person name="Kallscheuer N."/>
            <person name="Luecker S."/>
            <person name="Lage O.M."/>
            <person name="Pohl T."/>
            <person name="Merkel B.J."/>
            <person name="Hornburger P."/>
            <person name="Mueller R.-W."/>
            <person name="Bruemmer F."/>
            <person name="Labrenz M."/>
            <person name="Spormann A.M."/>
            <person name="Op den Camp H."/>
            <person name="Overmann J."/>
            <person name="Amann R."/>
            <person name="Jetten M.S.M."/>
            <person name="Mascher T."/>
            <person name="Medema M.H."/>
            <person name="Devos D.P."/>
            <person name="Kaster A.-K."/>
            <person name="Ovreas L."/>
            <person name="Rohde M."/>
            <person name="Galperin M.Y."/>
            <person name="Jogler C."/>
        </authorList>
    </citation>
    <scope>NUCLEOTIDE SEQUENCE [LARGE SCALE GENOMIC DNA]</scope>
    <source>
        <strain evidence="6 7">K22_7</strain>
    </source>
</reference>
<evidence type="ECO:0000256" key="1">
    <source>
        <dbReference type="ARBA" id="ARBA00022723"/>
    </source>
</evidence>
<evidence type="ECO:0000259" key="5">
    <source>
        <dbReference type="PROSITE" id="PS51007"/>
    </source>
</evidence>
<dbReference type="PANTHER" id="PTHR35889:SF3">
    <property type="entry name" value="F-BOX DOMAIN-CONTAINING PROTEIN"/>
    <property type="match status" value="1"/>
</dbReference>
<evidence type="ECO:0000313" key="6">
    <source>
        <dbReference type="EMBL" id="QDT06522.1"/>
    </source>
</evidence>
<evidence type="ECO:0000256" key="4">
    <source>
        <dbReference type="SAM" id="SignalP"/>
    </source>
</evidence>
<evidence type="ECO:0000313" key="7">
    <source>
        <dbReference type="Proteomes" id="UP000318538"/>
    </source>
</evidence>
<dbReference type="PANTHER" id="PTHR35889">
    <property type="entry name" value="CYCLOINULO-OLIGOSACCHARIDE FRUCTANOTRANSFERASE-RELATED"/>
    <property type="match status" value="1"/>
</dbReference>
<dbReference type="Proteomes" id="UP000318538">
    <property type="component" value="Chromosome"/>
</dbReference>
<dbReference type="InterPro" id="IPR022655">
    <property type="entry name" value="DUF1553"/>
</dbReference>
<feature type="chain" id="PRO_5021986583" evidence="4">
    <location>
        <begin position="25"/>
        <end position="886"/>
    </location>
</feature>
<dbReference type="Pfam" id="PF07587">
    <property type="entry name" value="PSD1"/>
    <property type="match status" value="1"/>
</dbReference>
<evidence type="ECO:0000256" key="3">
    <source>
        <dbReference type="PROSITE-ProRule" id="PRU00433"/>
    </source>
</evidence>
<proteinExistence type="predicted"/>
<dbReference type="InterPro" id="IPR009056">
    <property type="entry name" value="Cyt_c-like_dom"/>
</dbReference>
<dbReference type="InterPro" id="IPR011429">
    <property type="entry name" value="Cyt_c_Planctomycete-type"/>
</dbReference>
<dbReference type="Pfam" id="PF07583">
    <property type="entry name" value="PSCyt2"/>
    <property type="match status" value="1"/>
</dbReference>
<dbReference type="KEGG" id="rlc:K227x_49320"/>
<keyword evidence="1 3" id="KW-0479">Metal-binding</keyword>
<dbReference type="Pfam" id="PF07635">
    <property type="entry name" value="PSCyt1"/>
    <property type="match status" value="1"/>
</dbReference>
<feature type="domain" description="Cytochrome c" evidence="5">
    <location>
        <begin position="22"/>
        <end position="182"/>
    </location>
</feature>
<organism evidence="6 7">
    <name type="scientific">Rubripirellula lacrimiformis</name>
    <dbReference type="NCBI Taxonomy" id="1930273"/>
    <lineage>
        <taxon>Bacteria</taxon>
        <taxon>Pseudomonadati</taxon>
        <taxon>Planctomycetota</taxon>
        <taxon>Planctomycetia</taxon>
        <taxon>Pirellulales</taxon>
        <taxon>Pirellulaceae</taxon>
        <taxon>Rubripirellula</taxon>
    </lineage>
</organism>
<dbReference type="AlphaFoldDB" id="A0A517NHB9"/>
<accession>A0A517NHB9</accession>
<keyword evidence="7" id="KW-1185">Reference proteome</keyword>
<dbReference type="GO" id="GO:0009055">
    <property type="term" value="F:electron transfer activity"/>
    <property type="evidence" value="ECO:0007669"/>
    <property type="project" value="InterPro"/>
</dbReference>
<dbReference type="PROSITE" id="PS51007">
    <property type="entry name" value="CYTC"/>
    <property type="match status" value="1"/>
</dbReference>